<dbReference type="EMBL" id="ML179267">
    <property type="protein sequence ID" value="THU92790.1"/>
    <property type="molecule type" value="Genomic_DNA"/>
</dbReference>
<gene>
    <name evidence="1" type="ORF">K435DRAFT_967555</name>
</gene>
<proteinExistence type="predicted"/>
<dbReference type="Proteomes" id="UP000297245">
    <property type="component" value="Unassembled WGS sequence"/>
</dbReference>
<accession>A0A4S8LTX1</accession>
<name>A0A4S8LTX1_DENBC</name>
<keyword evidence="2" id="KW-1185">Reference proteome</keyword>
<dbReference type="AlphaFoldDB" id="A0A4S8LTX1"/>
<reference evidence="1 2" key="1">
    <citation type="journal article" date="2019" name="Nat. Ecol. Evol.">
        <title>Megaphylogeny resolves global patterns of mushroom evolution.</title>
        <authorList>
            <person name="Varga T."/>
            <person name="Krizsan K."/>
            <person name="Foldi C."/>
            <person name="Dima B."/>
            <person name="Sanchez-Garcia M."/>
            <person name="Sanchez-Ramirez S."/>
            <person name="Szollosi G.J."/>
            <person name="Szarkandi J.G."/>
            <person name="Papp V."/>
            <person name="Albert L."/>
            <person name="Andreopoulos W."/>
            <person name="Angelini C."/>
            <person name="Antonin V."/>
            <person name="Barry K.W."/>
            <person name="Bougher N.L."/>
            <person name="Buchanan P."/>
            <person name="Buyck B."/>
            <person name="Bense V."/>
            <person name="Catcheside P."/>
            <person name="Chovatia M."/>
            <person name="Cooper J."/>
            <person name="Damon W."/>
            <person name="Desjardin D."/>
            <person name="Finy P."/>
            <person name="Geml J."/>
            <person name="Haridas S."/>
            <person name="Hughes K."/>
            <person name="Justo A."/>
            <person name="Karasinski D."/>
            <person name="Kautmanova I."/>
            <person name="Kiss B."/>
            <person name="Kocsube S."/>
            <person name="Kotiranta H."/>
            <person name="LaButti K.M."/>
            <person name="Lechner B.E."/>
            <person name="Liimatainen K."/>
            <person name="Lipzen A."/>
            <person name="Lukacs Z."/>
            <person name="Mihaltcheva S."/>
            <person name="Morgado L.N."/>
            <person name="Niskanen T."/>
            <person name="Noordeloos M.E."/>
            <person name="Ohm R.A."/>
            <person name="Ortiz-Santana B."/>
            <person name="Ovrebo C."/>
            <person name="Racz N."/>
            <person name="Riley R."/>
            <person name="Savchenko A."/>
            <person name="Shiryaev A."/>
            <person name="Soop K."/>
            <person name="Spirin V."/>
            <person name="Szebenyi C."/>
            <person name="Tomsovsky M."/>
            <person name="Tulloss R.E."/>
            <person name="Uehling J."/>
            <person name="Grigoriev I.V."/>
            <person name="Vagvolgyi C."/>
            <person name="Papp T."/>
            <person name="Martin F.M."/>
            <person name="Miettinen O."/>
            <person name="Hibbett D.S."/>
            <person name="Nagy L.G."/>
        </authorList>
    </citation>
    <scope>NUCLEOTIDE SEQUENCE [LARGE SCALE GENOMIC DNA]</scope>
    <source>
        <strain evidence="1 2">CBS 962.96</strain>
    </source>
</reference>
<protein>
    <submittedName>
        <fullName evidence="1">Uncharacterized protein</fullName>
    </submittedName>
</protein>
<organism evidence="1 2">
    <name type="scientific">Dendrothele bispora (strain CBS 962.96)</name>
    <dbReference type="NCBI Taxonomy" id="1314807"/>
    <lineage>
        <taxon>Eukaryota</taxon>
        <taxon>Fungi</taxon>
        <taxon>Dikarya</taxon>
        <taxon>Basidiomycota</taxon>
        <taxon>Agaricomycotina</taxon>
        <taxon>Agaricomycetes</taxon>
        <taxon>Agaricomycetidae</taxon>
        <taxon>Agaricales</taxon>
        <taxon>Agaricales incertae sedis</taxon>
        <taxon>Dendrothele</taxon>
    </lineage>
</organism>
<sequence length="185" mass="21134">MAWSLSLGYRNANEAKQHVEMKKRDICYQCKGHEREWLCTRAGILHQHHAGCRMIRTGSDEILVRLFMPTRTEGCLLLVENGMEKLLVIIDHPLHLQSRVICRSPQSAFYLKRTSLSTKLVHLSAASRLPLPPLPSSVPVQTRQSLSTSSPEYWDSGPFSSSFSLYPPPTYFLQSFWRNPGIFFS</sequence>
<evidence type="ECO:0000313" key="2">
    <source>
        <dbReference type="Proteomes" id="UP000297245"/>
    </source>
</evidence>
<evidence type="ECO:0000313" key="1">
    <source>
        <dbReference type="EMBL" id="THU92790.1"/>
    </source>
</evidence>